<evidence type="ECO:0000313" key="1">
    <source>
        <dbReference type="EMBL" id="SHH87847.1"/>
    </source>
</evidence>
<sequence length="84" mass="9012">MKKVGVEQCLSPVKDLLNKSGYSVSEIKNPNNKGCCQNFDAVVLTGQSINMLGITDATTDAVVINADGMEPSQVKQQVEENIGR</sequence>
<name>A0A1M5WK76_9CLOT</name>
<organism evidence="1 2">
    <name type="scientific">Clostridium collagenovorans DSM 3089</name>
    <dbReference type="NCBI Taxonomy" id="1121306"/>
    <lineage>
        <taxon>Bacteria</taxon>
        <taxon>Bacillati</taxon>
        <taxon>Bacillota</taxon>
        <taxon>Clostridia</taxon>
        <taxon>Eubacteriales</taxon>
        <taxon>Clostridiaceae</taxon>
        <taxon>Clostridium</taxon>
    </lineage>
</organism>
<dbReference type="Proteomes" id="UP000184526">
    <property type="component" value="Unassembled WGS sequence"/>
</dbReference>
<evidence type="ECO:0000313" key="2">
    <source>
        <dbReference type="Proteomes" id="UP000184526"/>
    </source>
</evidence>
<protein>
    <submittedName>
        <fullName evidence="1">Uncharacterized protein family (UPF0180)</fullName>
    </submittedName>
</protein>
<keyword evidence="2" id="KW-1185">Reference proteome</keyword>
<dbReference type="RefSeq" id="WP_072831595.1">
    <property type="nucleotide sequence ID" value="NZ_FQXP01000006.1"/>
</dbReference>
<dbReference type="STRING" id="1121306.SAMN02745196_01695"/>
<dbReference type="AlphaFoldDB" id="A0A1M5WK76"/>
<dbReference type="OrthoDB" id="1708042at2"/>
<reference evidence="1 2" key="1">
    <citation type="submission" date="2016-11" db="EMBL/GenBank/DDBJ databases">
        <authorList>
            <person name="Jaros S."/>
            <person name="Januszkiewicz K."/>
            <person name="Wedrychowicz H."/>
        </authorList>
    </citation>
    <scope>NUCLEOTIDE SEQUENCE [LARGE SCALE GENOMIC DNA]</scope>
    <source>
        <strain evidence="1 2">DSM 3089</strain>
    </source>
</reference>
<gene>
    <name evidence="1" type="ORF">SAMN02745196_01695</name>
</gene>
<accession>A0A1M5WK76</accession>
<dbReference type="Pfam" id="PF03698">
    <property type="entry name" value="UPF0180"/>
    <property type="match status" value="1"/>
</dbReference>
<dbReference type="EMBL" id="FQXP01000006">
    <property type="protein sequence ID" value="SHH87847.1"/>
    <property type="molecule type" value="Genomic_DNA"/>
</dbReference>
<dbReference type="InterPro" id="IPR005370">
    <property type="entry name" value="UPF0180"/>
</dbReference>
<proteinExistence type="predicted"/>